<comment type="caution">
    <text evidence="1">The sequence shown here is derived from an EMBL/GenBank/DDBJ whole genome shotgun (WGS) entry which is preliminary data.</text>
</comment>
<reference evidence="1" key="1">
    <citation type="journal article" date="2017" name="Nature">
        <title>The sunflower genome provides insights into oil metabolism, flowering and Asterid evolution.</title>
        <authorList>
            <person name="Badouin H."/>
            <person name="Gouzy J."/>
            <person name="Grassa C.J."/>
            <person name="Murat F."/>
            <person name="Staton S.E."/>
            <person name="Cottret L."/>
            <person name="Lelandais-Briere C."/>
            <person name="Owens G.L."/>
            <person name="Carrere S."/>
            <person name="Mayjonade B."/>
            <person name="Legrand L."/>
            <person name="Gill N."/>
            <person name="Kane N.C."/>
            <person name="Bowers J.E."/>
            <person name="Hubner S."/>
            <person name="Bellec A."/>
            <person name="Berard A."/>
            <person name="Berges H."/>
            <person name="Blanchet N."/>
            <person name="Boniface M.C."/>
            <person name="Brunel D."/>
            <person name="Catrice O."/>
            <person name="Chaidir N."/>
            <person name="Claudel C."/>
            <person name="Donnadieu C."/>
            <person name="Faraut T."/>
            <person name="Fievet G."/>
            <person name="Helmstetter N."/>
            <person name="King M."/>
            <person name="Knapp S.J."/>
            <person name="Lai Z."/>
            <person name="Le Paslier M.C."/>
            <person name="Lippi Y."/>
            <person name="Lorenzon L."/>
            <person name="Mandel J.R."/>
            <person name="Marage G."/>
            <person name="Marchand G."/>
            <person name="Marquand E."/>
            <person name="Bret-Mestries E."/>
            <person name="Morien E."/>
            <person name="Nambeesan S."/>
            <person name="Nguyen T."/>
            <person name="Pegot-Espagnet P."/>
            <person name="Pouilly N."/>
            <person name="Raftis F."/>
            <person name="Sallet E."/>
            <person name="Schiex T."/>
            <person name="Thomas J."/>
            <person name="Vandecasteele C."/>
            <person name="Vares D."/>
            <person name="Vear F."/>
            <person name="Vautrin S."/>
            <person name="Crespi M."/>
            <person name="Mangin B."/>
            <person name="Burke J.M."/>
            <person name="Salse J."/>
            <person name="Munos S."/>
            <person name="Vincourt P."/>
            <person name="Rieseberg L.H."/>
            <person name="Langlade N.B."/>
        </authorList>
    </citation>
    <scope>NUCLEOTIDE SEQUENCE</scope>
    <source>
        <tissue evidence="1">Leaves</tissue>
    </source>
</reference>
<name>A0A9K3DS37_HELAN</name>
<accession>A0A9K3DS37</accession>
<dbReference type="Gramene" id="mRNA:HanXRQr2_Chr16g0737691">
    <property type="protein sequence ID" value="mRNA:HanXRQr2_Chr16g0737691"/>
    <property type="gene ID" value="HanXRQr2_Chr16g0737691"/>
</dbReference>
<evidence type="ECO:0000313" key="1">
    <source>
        <dbReference type="EMBL" id="KAF5759141.1"/>
    </source>
</evidence>
<dbReference type="EMBL" id="MNCJ02000331">
    <property type="protein sequence ID" value="KAF5759141.1"/>
    <property type="molecule type" value="Genomic_DNA"/>
</dbReference>
<keyword evidence="2" id="KW-1185">Reference proteome</keyword>
<dbReference type="Proteomes" id="UP000215914">
    <property type="component" value="Unassembled WGS sequence"/>
</dbReference>
<proteinExistence type="predicted"/>
<dbReference type="AlphaFoldDB" id="A0A9K3DS37"/>
<organism evidence="1 2">
    <name type="scientific">Helianthus annuus</name>
    <name type="common">Common sunflower</name>
    <dbReference type="NCBI Taxonomy" id="4232"/>
    <lineage>
        <taxon>Eukaryota</taxon>
        <taxon>Viridiplantae</taxon>
        <taxon>Streptophyta</taxon>
        <taxon>Embryophyta</taxon>
        <taxon>Tracheophyta</taxon>
        <taxon>Spermatophyta</taxon>
        <taxon>Magnoliopsida</taxon>
        <taxon>eudicotyledons</taxon>
        <taxon>Gunneridae</taxon>
        <taxon>Pentapetalae</taxon>
        <taxon>asterids</taxon>
        <taxon>campanulids</taxon>
        <taxon>Asterales</taxon>
        <taxon>Asteraceae</taxon>
        <taxon>Asteroideae</taxon>
        <taxon>Heliantheae alliance</taxon>
        <taxon>Heliantheae</taxon>
        <taxon>Helianthus</taxon>
    </lineage>
</organism>
<evidence type="ECO:0000313" key="2">
    <source>
        <dbReference type="Proteomes" id="UP000215914"/>
    </source>
</evidence>
<sequence>MNHHSPTTMTTATYPPLTTTHSHTVTATALSWPPSLPNQIVVTFSYRHQ</sequence>
<reference evidence="1" key="2">
    <citation type="submission" date="2020-06" db="EMBL/GenBank/DDBJ databases">
        <title>Helianthus annuus Genome sequencing and assembly Release 2.</title>
        <authorList>
            <person name="Gouzy J."/>
            <person name="Langlade N."/>
            <person name="Munos S."/>
        </authorList>
    </citation>
    <scope>NUCLEOTIDE SEQUENCE</scope>
    <source>
        <tissue evidence="1">Leaves</tissue>
    </source>
</reference>
<gene>
    <name evidence="1" type="ORF">HanXRQr2_Chr16g0737691</name>
</gene>
<protein>
    <submittedName>
        <fullName evidence="1">Uncharacterized protein</fullName>
    </submittedName>
</protein>